<dbReference type="SUPFAM" id="SSF55729">
    <property type="entry name" value="Acyl-CoA N-acyltransferases (Nat)"/>
    <property type="match status" value="1"/>
</dbReference>
<dbReference type="Proteomes" id="UP001386955">
    <property type="component" value="Unassembled WGS sequence"/>
</dbReference>
<reference evidence="2 3" key="1">
    <citation type="submission" date="2024-01" db="EMBL/GenBank/DDBJ databases">
        <title>The genomes of 5 underutilized Papilionoideae crops provide insights into root nodulation and disease resistanc.</title>
        <authorList>
            <person name="Jiang F."/>
        </authorList>
    </citation>
    <scope>NUCLEOTIDE SEQUENCE [LARGE SCALE GENOMIC DNA]</scope>
    <source>
        <strain evidence="2">DUOXIRENSHENG_FW03</strain>
        <tissue evidence="2">Leaves</tissue>
    </source>
</reference>
<feature type="domain" description="N-acetyltransferase" evidence="1">
    <location>
        <begin position="194"/>
        <end position="285"/>
    </location>
</feature>
<dbReference type="Gene3D" id="3.40.630.30">
    <property type="match status" value="1"/>
</dbReference>
<gene>
    <name evidence="2" type="ORF">VNO78_23071</name>
</gene>
<organism evidence="2 3">
    <name type="scientific">Psophocarpus tetragonolobus</name>
    <name type="common">Winged bean</name>
    <name type="synonym">Dolichos tetragonolobus</name>
    <dbReference type="NCBI Taxonomy" id="3891"/>
    <lineage>
        <taxon>Eukaryota</taxon>
        <taxon>Viridiplantae</taxon>
        <taxon>Streptophyta</taxon>
        <taxon>Embryophyta</taxon>
        <taxon>Tracheophyta</taxon>
        <taxon>Spermatophyta</taxon>
        <taxon>Magnoliopsida</taxon>
        <taxon>eudicotyledons</taxon>
        <taxon>Gunneridae</taxon>
        <taxon>Pentapetalae</taxon>
        <taxon>rosids</taxon>
        <taxon>fabids</taxon>
        <taxon>Fabales</taxon>
        <taxon>Fabaceae</taxon>
        <taxon>Papilionoideae</taxon>
        <taxon>50 kb inversion clade</taxon>
        <taxon>NPAAA clade</taxon>
        <taxon>indigoferoid/millettioid clade</taxon>
        <taxon>Phaseoleae</taxon>
        <taxon>Psophocarpus</taxon>
    </lineage>
</organism>
<dbReference type="PROSITE" id="PS51186">
    <property type="entry name" value="GNAT"/>
    <property type="match status" value="1"/>
</dbReference>
<dbReference type="PANTHER" id="PTHR47426:SF3">
    <property type="entry name" value="GCN5-RELATED N-ACETYLTRANSFERASE 6, CHLOROPLASTIC"/>
    <property type="match status" value="1"/>
</dbReference>
<dbReference type="InterPro" id="IPR016181">
    <property type="entry name" value="Acyl_CoA_acyltransferase"/>
</dbReference>
<dbReference type="EMBL" id="JAYMYS010000006">
    <property type="protein sequence ID" value="KAK7388260.1"/>
    <property type="molecule type" value="Genomic_DNA"/>
</dbReference>
<evidence type="ECO:0000313" key="2">
    <source>
        <dbReference type="EMBL" id="KAK7388260.1"/>
    </source>
</evidence>
<evidence type="ECO:0000259" key="1">
    <source>
        <dbReference type="PROSITE" id="PS51186"/>
    </source>
</evidence>
<proteinExistence type="predicted"/>
<accession>A0AAN9XD96</accession>
<keyword evidence="3" id="KW-1185">Reference proteome</keyword>
<dbReference type="GO" id="GO:0016747">
    <property type="term" value="F:acyltransferase activity, transferring groups other than amino-acyl groups"/>
    <property type="evidence" value="ECO:0007669"/>
    <property type="project" value="InterPro"/>
</dbReference>
<dbReference type="InterPro" id="IPR000182">
    <property type="entry name" value="GNAT_dom"/>
</dbReference>
<protein>
    <recommendedName>
        <fullName evidence="1">N-acetyltransferase domain-containing protein</fullName>
    </recommendedName>
</protein>
<dbReference type="AlphaFoldDB" id="A0AAN9XD96"/>
<dbReference type="CDD" id="cd04301">
    <property type="entry name" value="NAT_SF"/>
    <property type="match status" value="1"/>
</dbReference>
<comment type="caution">
    <text evidence="2">The sequence shown here is derived from an EMBL/GenBank/DDBJ whole genome shotgun (WGS) entry which is preliminary data.</text>
</comment>
<dbReference type="PANTHER" id="PTHR47426">
    <property type="entry name" value="ACYL-COA N-ACYLTRANSFERASES (NAT) SUPERFAMILY PROTEIN"/>
    <property type="match status" value="1"/>
</dbReference>
<sequence length="302" mass="34670">MPSVSSTIHAPLFRARYTIAASLSMSVDSDFLKMKKKEVAVQLSNLTPPVSRVETVRFCDLNFGRMQPSDQELDPHYRFEFGNFVAREAMLDEEYWATAWLRTETEWENRTDKRNSEYTDNCKMEFADKEYNAIKERCKDQQGSKISTCIIAVRKQQKNVKRSVIKSVVGTLDLNIRYLLLGETFPGELVDAPGFCKINRTPLSRYGYIGNLCVAKYIRRKGIASNMLYFALESAKSSGVARVYAHVKRNNKPAQTMFQNLGFEVIQMFVHPNFPCSTSMDYSALHEDDNSDNFLALDTFFR</sequence>
<evidence type="ECO:0000313" key="3">
    <source>
        <dbReference type="Proteomes" id="UP001386955"/>
    </source>
</evidence>
<name>A0AAN9XD96_PSOTE</name>
<dbReference type="Pfam" id="PF00583">
    <property type="entry name" value="Acetyltransf_1"/>
    <property type="match status" value="1"/>
</dbReference>